<keyword evidence="7" id="KW-0663">Pyridoxal phosphate</keyword>
<keyword evidence="5" id="KW-0328">Glycosyltransferase</keyword>
<accession>A0A1G9H2T6</accession>
<dbReference type="PANTHER" id="PTHR42655">
    <property type="entry name" value="GLYCOGEN PHOSPHORYLASE"/>
    <property type="match status" value="1"/>
</dbReference>
<dbReference type="EMBL" id="FNGO01000001">
    <property type="protein sequence ID" value="SDL07221.1"/>
    <property type="molecule type" value="Genomic_DNA"/>
</dbReference>
<dbReference type="PROSITE" id="PS00102">
    <property type="entry name" value="PHOSPHORYLASE"/>
    <property type="match status" value="1"/>
</dbReference>
<dbReference type="NCBIfam" id="TIGR02094">
    <property type="entry name" value="more_P_ylases"/>
    <property type="match status" value="2"/>
</dbReference>
<dbReference type="InterPro" id="IPR052182">
    <property type="entry name" value="Glycogen/Maltodextrin_Phosph"/>
</dbReference>
<protein>
    <recommendedName>
        <fullName evidence="4">glycogen phosphorylase</fullName>
        <ecNumber evidence="4">2.4.1.1</ecNumber>
    </recommendedName>
</protein>
<comment type="function">
    <text evidence="9">Phosphorylase is an important allosteric enzyme in carbohydrate metabolism. Enzymes from different sources differ in their regulatory mechanisms and in their natural substrates. However, all known phosphorylases share catalytic and structural properties.</text>
</comment>
<dbReference type="Pfam" id="PF00343">
    <property type="entry name" value="Phosphorylase"/>
    <property type="match status" value="1"/>
</dbReference>
<evidence type="ECO:0000256" key="3">
    <source>
        <dbReference type="ARBA" id="ARBA00006047"/>
    </source>
</evidence>
<keyword evidence="8" id="KW-0119">Carbohydrate metabolism</keyword>
<evidence type="ECO:0000256" key="9">
    <source>
        <dbReference type="ARBA" id="ARBA00025174"/>
    </source>
</evidence>
<evidence type="ECO:0000256" key="6">
    <source>
        <dbReference type="ARBA" id="ARBA00022679"/>
    </source>
</evidence>
<name>A0A1G9H2T6_9FIRM</name>
<dbReference type="RefSeq" id="WP_268762206.1">
    <property type="nucleotide sequence ID" value="NZ_FNGO01000001.1"/>
</dbReference>
<comment type="similarity">
    <text evidence="3">Belongs to the glycogen phosphorylase family.</text>
</comment>
<keyword evidence="11" id="KW-1185">Reference proteome</keyword>
<organism evidence="10 11">
    <name type="scientific">Halarsenatibacter silvermanii</name>
    <dbReference type="NCBI Taxonomy" id="321763"/>
    <lineage>
        <taxon>Bacteria</taxon>
        <taxon>Bacillati</taxon>
        <taxon>Bacillota</taxon>
        <taxon>Clostridia</taxon>
        <taxon>Halanaerobiales</taxon>
        <taxon>Halarsenatibacteraceae</taxon>
        <taxon>Halarsenatibacter</taxon>
    </lineage>
</organism>
<evidence type="ECO:0000256" key="8">
    <source>
        <dbReference type="ARBA" id="ARBA00023277"/>
    </source>
</evidence>
<evidence type="ECO:0000313" key="11">
    <source>
        <dbReference type="Proteomes" id="UP000199476"/>
    </source>
</evidence>
<dbReference type="Proteomes" id="UP000199476">
    <property type="component" value="Unassembled WGS sequence"/>
</dbReference>
<evidence type="ECO:0000256" key="2">
    <source>
        <dbReference type="ARBA" id="ARBA00001933"/>
    </source>
</evidence>
<dbReference type="STRING" id="321763.SAMN04488692_10183"/>
<dbReference type="InterPro" id="IPR011834">
    <property type="entry name" value="Agluc_phsphrylas"/>
</dbReference>
<comment type="cofactor">
    <cofactor evidence="2">
        <name>pyridoxal 5'-phosphate</name>
        <dbReference type="ChEBI" id="CHEBI:597326"/>
    </cofactor>
</comment>
<proteinExistence type="inferred from homology"/>
<reference evidence="10 11" key="1">
    <citation type="submission" date="2016-10" db="EMBL/GenBank/DDBJ databases">
        <authorList>
            <person name="de Groot N.N."/>
        </authorList>
    </citation>
    <scope>NUCLEOTIDE SEQUENCE [LARGE SCALE GENOMIC DNA]</scope>
    <source>
        <strain evidence="10 11">SLAS-1</strain>
    </source>
</reference>
<dbReference type="GO" id="GO:0005975">
    <property type="term" value="P:carbohydrate metabolic process"/>
    <property type="evidence" value="ECO:0007669"/>
    <property type="project" value="InterPro"/>
</dbReference>
<sequence>MQREIDKEIEELPRIAYFCMEYGLHEDFRIYSGGLGVLAGDIMKASRENNLPLVGIGIMWSKGYTKQLIDDYGRPYDNFAAEEKNYKHVEDTGSSVTVTVEDQEIKCKIWKVEKFNNNIIYLLDANLEENGEYSEITKRLYVGSSEERIAQEIVLGIGGVKALRELDIEIDIYHFNEGHAALAGTELIREKMEEQEEPDFHQAWKKTRDEIVFTTHTPVKEGNESHPIENLERMGAFNSLNREQMEHIGNNPFNMTVAGLRLSSRANGVARLHGITARDMWNEVDDRAPIMSITNGVHRGSWVDERMYEALFDKEEISRLHQENKKELLEFIAEENDQYLDDDRLLIGFARRAASYKRPDMIFWDMDTIRPLLEDNKIQLVFSGKAHPEDNIGKDIIASIIDISERYPENVVYLEDYNIKIGRLMTRGCDVWLNNPRRPLEASGTSGMKAAMNGVLNLSTLDGWWAEACQHGINGWQFGDAYVGEGQDEHDLHALYHVLGNEVIPTYYDDREKWLMMMQYSLKTTHEKFSARRMMDDYYKMLYMI</sequence>
<dbReference type="EC" id="2.4.1.1" evidence="4"/>
<dbReference type="Gene3D" id="3.40.50.2000">
    <property type="entry name" value="Glycogen Phosphorylase B"/>
    <property type="match status" value="3"/>
</dbReference>
<dbReference type="SUPFAM" id="SSF53756">
    <property type="entry name" value="UDP-Glycosyltransferase/glycogen phosphorylase"/>
    <property type="match status" value="1"/>
</dbReference>
<evidence type="ECO:0000256" key="7">
    <source>
        <dbReference type="ARBA" id="ARBA00022898"/>
    </source>
</evidence>
<evidence type="ECO:0000313" key="10">
    <source>
        <dbReference type="EMBL" id="SDL07221.1"/>
    </source>
</evidence>
<dbReference type="GO" id="GO:0008184">
    <property type="term" value="F:glycogen phosphorylase activity"/>
    <property type="evidence" value="ECO:0007669"/>
    <property type="project" value="InterPro"/>
</dbReference>
<evidence type="ECO:0000256" key="1">
    <source>
        <dbReference type="ARBA" id="ARBA00001275"/>
    </source>
</evidence>
<keyword evidence="6" id="KW-0808">Transferase</keyword>
<dbReference type="PANTHER" id="PTHR42655:SF1">
    <property type="entry name" value="GLYCOGEN PHOSPHORYLASE"/>
    <property type="match status" value="1"/>
</dbReference>
<evidence type="ECO:0000256" key="4">
    <source>
        <dbReference type="ARBA" id="ARBA00012591"/>
    </source>
</evidence>
<evidence type="ECO:0000256" key="5">
    <source>
        <dbReference type="ARBA" id="ARBA00022676"/>
    </source>
</evidence>
<dbReference type="InterPro" id="IPR000811">
    <property type="entry name" value="Glyco_trans_35"/>
</dbReference>
<dbReference type="AlphaFoldDB" id="A0A1G9H2T6"/>
<comment type="catalytic activity">
    <reaction evidence="1">
        <text>[(1-&gt;4)-alpha-D-glucosyl](n) + phosphate = [(1-&gt;4)-alpha-D-glucosyl](n-1) + alpha-D-glucose 1-phosphate</text>
        <dbReference type="Rhea" id="RHEA:41732"/>
        <dbReference type="Rhea" id="RHEA-COMP:9584"/>
        <dbReference type="Rhea" id="RHEA-COMP:9586"/>
        <dbReference type="ChEBI" id="CHEBI:15444"/>
        <dbReference type="ChEBI" id="CHEBI:43474"/>
        <dbReference type="ChEBI" id="CHEBI:58601"/>
        <dbReference type="EC" id="2.4.1.1"/>
    </reaction>
</comment>
<gene>
    <name evidence="10" type="ORF">SAMN04488692_10183</name>
</gene>
<dbReference type="InterPro" id="IPR035090">
    <property type="entry name" value="Pyridoxal_P_attach_site"/>
</dbReference>
<dbReference type="GO" id="GO:0030170">
    <property type="term" value="F:pyridoxal phosphate binding"/>
    <property type="evidence" value="ECO:0007669"/>
    <property type="project" value="InterPro"/>
</dbReference>